<reference evidence="1" key="1">
    <citation type="submission" date="2024-03" db="EMBL/GenBank/DDBJ databases">
        <authorList>
            <consortium name="ELIXIR-Norway"/>
            <consortium name="Elixir Norway"/>
        </authorList>
    </citation>
    <scope>NUCLEOTIDE SEQUENCE</scope>
</reference>
<dbReference type="EMBL" id="CAXHBF010000386">
    <property type="protein sequence ID" value="CAK9856053.1"/>
    <property type="molecule type" value="Genomic_DNA"/>
</dbReference>
<evidence type="ECO:0000313" key="1">
    <source>
        <dbReference type="EMBL" id="CAK9856053.1"/>
    </source>
</evidence>
<name>A0ABP1A3Q2_9BRYO</name>
<protein>
    <submittedName>
        <fullName evidence="1">Uncharacterized protein</fullName>
    </submittedName>
</protein>
<dbReference type="Proteomes" id="UP001497522">
    <property type="component" value="Unassembled WGS sequence"/>
</dbReference>
<keyword evidence="2" id="KW-1185">Reference proteome</keyword>
<gene>
    <name evidence="1" type="ORF">CSSPJE1EN2_LOCUS25985</name>
</gene>
<evidence type="ECO:0000313" key="2">
    <source>
        <dbReference type="Proteomes" id="UP001497522"/>
    </source>
</evidence>
<organism evidence="1 2">
    <name type="scientific">Sphagnum jensenii</name>
    <dbReference type="NCBI Taxonomy" id="128206"/>
    <lineage>
        <taxon>Eukaryota</taxon>
        <taxon>Viridiplantae</taxon>
        <taxon>Streptophyta</taxon>
        <taxon>Embryophyta</taxon>
        <taxon>Bryophyta</taxon>
        <taxon>Sphagnophytina</taxon>
        <taxon>Sphagnopsida</taxon>
        <taxon>Sphagnales</taxon>
        <taxon>Sphagnaceae</taxon>
        <taxon>Sphagnum</taxon>
    </lineage>
</organism>
<sequence>MRWMRSDQAELGDHSTSTASVGPVNLMLNGRLRSILPGRGQFGSMPPSPLEGPAFRCFPMGPIQPPGLSVAFAKAGERIGVRFRCFCACSCQLWDSEVELGIGRGSAFFELLRFGLCPSFGANWAL</sequence>
<comment type="caution">
    <text evidence="1">The sequence shown here is derived from an EMBL/GenBank/DDBJ whole genome shotgun (WGS) entry which is preliminary data.</text>
</comment>
<proteinExistence type="predicted"/>
<accession>A0ABP1A3Q2</accession>